<feature type="region of interest" description="Disordered" evidence="1">
    <location>
        <begin position="128"/>
        <end position="166"/>
    </location>
</feature>
<evidence type="ECO:0000256" key="1">
    <source>
        <dbReference type="SAM" id="MobiDB-lite"/>
    </source>
</evidence>
<gene>
    <name evidence="3" type="ORF">Vbra_9239</name>
</gene>
<dbReference type="PROSITE" id="PS50053">
    <property type="entry name" value="UBIQUITIN_2"/>
    <property type="match status" value="2"/>
</dbReference>
<dbReference type="OrthoDB" id="428577at2759"/>
<dbReference type="InParanoid" id="A0A0G4FJF7"/>
<dbReference type="InterPro" id="IPR000626">
    <property type="entry name" value="Ubiquitin-like_dom"/>
</dbReference>
<proteinExistence type="predicted"/>
<dbReference type="PRINTS" id="PR00348">
    <property type="entry name" value="UBIQUITIN"/>
</dbReference>
<dbReference type="SMART" id="SM00213">
    <property type="entry name" value="UBQ"/>
    <property type="match status" value="2"/>
</dbReference>
<evidence type="ECO:0000313" key="4">
    <source>
        <dbReference type="Proteomes" id="UP000041254"/>
    </source>
</evidence>
<name>A0A0G4FJF7_VITBC</name>
<accession>A0A0G4FJF7</accession>
<reference evidence="3 4" key="1">
    <citation type="submission" date="2014-11" db="EMBL/GenBank/DDBJ databases">
        <authorList>
            <person name="Zhu J."/>
            <person name="Qi W."/>
            <person name="Song R."/>
        </authorList>
    </citation>
    <scope>NUCLEOTIDE SEQUENCE [LARGE SCALE GENOMIC DNA]</scope>
</reference>
<evidence type="ECO:0000313" key="3">
    <source>
        <dbReference type="EMBL" id="CEM13238.1"/>
    </source>
</evidence>
<dbReference type="InterPro" id="IPR019956">
    <property type="entry name" value="Ubiquitin_dom"/>
</dbReference>
<dbReference type="PANTHER" id="PTHR10666">
    <property type="entry name" value="UBIQUITIN"/>
    <property type="match status" value="1"/>
</dbReference>
<dbReference type="FunFam" id="3.10.20.90:FF:000160">
    <property type="entry name" value="Polyubiquitin-C"/>
    <property type="match status" value="1"/>
</dbReference>
<keyword evidence="4" id="KW-1185">Reference proteome</keyword>
<protein>
    <recommendedName>
        <fullName evidence="2">Ubiquitin-like domain-containing protein</fullName>
    </recommendedName>
</protein>
<dbReference type="Gene3D" id="3.10.20.90">
    <property type="entry name" value="Phosphatidylinositol 3-kinase Catalytic Subunit, Chain A, domain 1"/>
    <property type="match status" value="2"/>
</dbReference>
<sequence length="523" mass="57920">MWKTAFAQQCSFFRLHFCELKIWRVRRAQHEWRSSIGVICCSGDINVFRFINRSGTEEAGQAMYAREVEQLWQFQDKLAALQSQAADCVRYLVEKGSVGGTRMPILKGALEGHFKTFRFIGQADADAKKSHTTINPHKKDEAGAKRRRVDDGGIVPPDAAASPPPRLHTIPMDVLSCTLLPLIGGRRLLASTIALCRTSKAVGSAVADAIVPEIDRLIHKEALTGIIDYRPLRESADARRPSQLIRLRYVLVNGGSKWRGNALVLLLAKHGGYVQQLPIQLAGEDLQNMGSKAVFNSRPASIRQYGLYSHLLSDELRLNANKGRQYERFRELVTVKIVAGSRILIFVKCRLLGGTHSTHEKPGLPKAINTGVSARSATEQQPTYQIFYKIQGATRTLDVAPADTIEDVKARIQAKEGIPIDEQRLIFQCRQLEDSRTVSDCNIEKESTLHVVLRLGCGLPSCIPLLVWPTDTIASGKAEIKDKGGGPIENQCLIFGDRQLKDSHTIAGYDIGRGAEVVCEVRL</sequence>
<dbReference type="STRING" id="1169540.A0A0G4FJF7"/>
<dbReference type="Pfam" id="PF00240">
    <property type="entry name" value="ubiquitin"/>
    <property type="match status" value="2"/>
</dbReference>
<dbReference type="SUPFAM" id="SSF54236">
    <property type="entry name" value="Ubiquitin-like"/>
    <property type="match status" value="2"/>
</dbReference>
<evidence type="ECO:0000259" key="2">
    <source>
        <dbReference type="PROSITE" id="PS50053"/>
    </source>
</evidence>
<organism evidence="3 4">
    <name type="scientific">Vitrella brassicaformis (strain CCMP3155)</name>
    <dbReference type="NCBI Taxonomy" id="1169540"/>
    <lineage>
        <taxon>Eukaryota</taxon>
        <taxon>Sar</taxon>
        <taxon>Alveolata</taxon>
        <taxon>Colpodellida</taxon>
        <taxon>Vitrellaceae</taxon>
        <taxon>Vitrella</taxon>
    </lineage>
</organism>
<feature type="domain" description="Ubiquitin-like" evidence="2">
    <location>
        <begin position="449"/>
        <end position="523"/>
    </location>
</feature>
<dbReference type="InterPro" id="IPR050158">
    <property type="entry name" value="Ubiquitin_ubiquitin-like"/>
</dbReference>
<dbReference type="PhylomeDB" id="A0A0G4FJF7"/>
<feature type="domain" description="Ubiquitin-like" evidence="2">
    <location>
        <begin position="384"/>
        <end position="458"/>
    </location>
</feature>
<dbReference type="CDD" id="cd17039">
    <property type="entry name" value="Ubl_ubiquitin_like"/>
    <property type="match status" value="1"/>
</dbReference>
<dbReference type="InterPro" id="IPR029071">
    <property type="entry name" value="Ubiquitin-like_domsf"/>
</dbReference>
<dbReference type="Proteomes" id="UP000041254">
    <property type="component" value="Unassembled WGS sequence"/>
</dbReference>
<dbReference type="VEuPathDB" id="CryptoDB:Vbra_9239"/>
<dbReference type="AlphaFoldDB" id="A0A0G4FJF7"/>
<feature type="compositionally biased region" description="Basic and acidic residues" evidence="1">
    <location>
        <begin position="137"/>
        <end position="151"/>
    </location>
</feature>
<dbReference type="EMBL" id="CDMY01000446">
    <property type="protein sequence ID" value="CEM13238.1"/>
    <property type="molecule type" value="Genomic_DNA"/>
</dbReference>